<accession>A0AAU7CRH7</accession>
<sequence length="186" mass="21144">MTTTKRKRKAKVVRPPREDPAVTHAATFERYRNLAADLTRQAIETYTRVRAEYDAMEATQCAILDELPERHPKETKGRHADHTEDQLELIEHTRYWGNWTQDKTNLLLDAENCLIRAILNWDRTLDRHALESGPASTHAPRGVIRNGLLYLALSDADDKPPGQGWTTLRVVPLTSIVDLGLEGGER</sequence>
<dbReference type="AlphaFoldDB" id="A0AAU7CRH7"/>
<dbReference type="RefSeq" id="WP_406700575.1">
    <property type="nucleotide sequence ID" value="NZ_CP155447.1"/>
</dbReference>
<dbReference type="EMBL" id="CP155447">
    <property type="protein sequence ID" value="XBH07736.1"/>
    <property type="molecule type" value="Genomic_DNA"/>
</dbReference>
<protein>
    <submittedName>
        <fullName evidence="1">Uncharacterized protein</fullName>
    </submittedName>
</protein>
<evidence type="ECO:0000313" key="1">
    <source>
        <dbReference type="EMBL" id="XBH07736.1"/>
    </source>
</evidence>
<name>A0AAU7CRH7_9BACT</name>
<proteinExistence type="predicted"/>
<gene>
    <name evidence="1" type="ORF">V5E97_17390</name>
</gene>
<reference evidence="1" key="1">
    <citation type="submission" date="2024-05" db="EMBL/GenBank/DDBJ databases">
        <title>Planctomycetes of the genus Singulisphaera possess chitinolytic capabilities.</title>
        <authorList>
            <person name="Ivanova A."/>
        </authorList>
    </citation>
    <scope>NUCLEOTIDE SEQUENCE</scope>
    <source>
        <strain evidence="1">Ch08T</strain>
    </source>
</reference>
<organism evidence="1">
    <name type="scientific">Singulisphaera sp. Ch08</name>
    <dbReference type="NCBI Taxonomy" id="3120278"/>
    <lineage>
        <taxon>Bacteria</taxon>
        <taxon>Pseudomonadati</taxon>
        <taxon>Planctomycetota</taxon>
        <taxon>Planctomycetia</taxon>
        <taxon>Isosphaerales</taxon>
        <taxon>Isosphaeraceae</taxon>
        <taxon>Singulisphaera</taxon>
    </lineage>
</organism>